<reference evidence="2" key="1">
    <citation type="submission" date="2019-06" db="EMBL/GenBank/DDBJ databases">
        <authorList>
            <person name="Murdoch R.W."/>
            <person name="Fathepure B."/>
        </authorList>
    </citation>
    <scope>NUCLEOTIDE SEQUENCE</scope>
</reference>
<dbReference type="InterPro" id="IPR000073">
    <property type="entry name" value="AB_hydrolase_1"/>
</dbReference>
<accession>A0A5B8R685</accession>
<dbReference type="Gene3D" id="3.40.50.1820">
    <property type="entry name" value="alpha/beta hydrolase"/>
    <property type="match status" value="2"/>
</dbReference>
<evidence type="ECO:0000259" key="1">
    <source>
        <dbReference type="Pfam" id="PF00561"/>
    </source>
</evidence>
<gene>
    <name evidence="2" type="ORF">KBTEX_00272</name>
</gene>
<protein>
    <recommendedName>
        <fullName evidence="1">AB hydrolase-1 domain-containing protein</fullName>
    </recommendedName>
</protein>
<dbReference type="EMBL" id="MN079078">
    <property type="protein sequence ID" value="QEA03971.1"/>
    <property type="molecule type" value="Genomic_DNA"/>
</dbReference>
<sequence>MLRIAREVLNDRGVALPVARPFHLHDHTTRLFDSGGDGPPLVLLHALSLDWRMWSRVIPLLTPRYRVIAYDLRGFGGLSLGGSIALELALRRPDLVTDLTVIAATAWPSPAFEERPRAAETAGMEA</sequence>
<dbReference type="PANTHER" id="PTHR43798">
    <property type="entry name" value="MONOACYLGLYCEROL LIPASE"/>
    <property type="match status" value="1"/>
</dbReference>
<dbReference type="InterPro" id="IPR050266">
    <property type="entry name" value="AB_hydrolase_sf"/>
</dbReference>
<dbReference type="AlphaFoldDB" id="A0A5B8R685"/>
<evidence type="ECO:0000313" key="2">
    <source>
        <dbReference type="EMBL" id="QEA03971.1"/>
    </source>
</evidence>
<organism evidence="2">
    <name type="scientific">uncultured organism</name>
    <dbReference type="NCBI Taxonomy" id="155900"/>
    <lineage>
        <taxon>unclassified sequences</taxon>
        <taxon>environmental samples</taxon>
    </lineage>
</organism>
<dbReference type="InterPro" id="IPR029058">
    <property type="entry name" value="AB_hydrolase_fold"/>
</dbReference>
<dbReference type="Pfam" id="PF00561">
    <property type="entry name" value="Abhydrolase_1"/>
    <property type="match status" value="1"/>
</dbReference>
<feature type="domain" description="AB hydrolase-1" evidence="1">
    <location>
        <begin position="39"/>
        <end position="76"/>
    </location>
</feature>
<name>A0A5B8R685_9ZZZZ</name>
<proteinExistence type="predicted"/>
<dbReference type="SUPFAM" id="SSF53474">
    <property type="entry name" value="alpha/beta-Hydrolases"/>
    <property type="match status" value="1"/>
</dbReference>